<dbReference type="OrthoDB" id="490569at2"/>
<name>A0A317C8P6_9GAMM</name>
<accession>A0A317C8P6</accession>
<keyword evidence="4" id="KW-1185">Reference proteome</keyword>
<evidence type="ECO:0000313" key="4">
    <source>
        <dbReference type="Proteomes" id="UP000245539"/>
    </source>
</evidence>
<dbReference type="AlphaFoldDB" id="A0A317C8P6"/>
<dbReference type="RefSeq" id="WP_109839408.1">
    <property type="nucleotide sequence ID" value="NZ_QGKM01000078.1"/>
</dbReference>
<dbReference type="Proteomes" id="UP000245539">
    <property type="component" value="Unassembled WGS sequence"/>
</dbReference>
<reference evidence="3 4" key="1">
    <citation type="submission" date="2018-05" db="EMBL/GenBank/DDBJ databases">
        <title>Leucothrix arctica sp. nov., isolated from Arctic seawater.</title>
        <authorList>
            <person name="Choi A."/>
            <person name="Baek K."/>
        </authorList>
    </citation>
    <scope>NUCLEOTIDE SEQUENCE [LARGE SCALE GENOMIC DNA]</scope>
    <source>
        <strain evidence="3 4">JCM 18388</strain>
    </source>
</reference>
<sequence length="177" mass="19856">MKLISLAFASLLLFSINTTTVIARDNHTQAAFKLLEVTNSQSLTDGMVTEMKQLLSDMPVGEDLTEQQQKLFDNFRVKMYVLIDSMLSWETLKPEYARIYTDNYTESELKQLISFYDSPIGQKVISSTASINTALANVPQNNLNILMSEMQSAAQAVMQEINQLKQSPGKETTTDSN</sequence>
<evidence type="ECO:0000259" key="2">
    <source>
        <dbReference type="Pfam" id="PF09832"/>
    </source>
</evidence>
<evidence type="ECO:0000313" key="3">
    <source>
        <dbReference type="EMBL" id="PWQ92690.1"/>
    </source>
</evidence>
<dbReference type="EMBL" id="QGKM01000078">
    <property type="protein sequence ID" value="PWQ92690.1"/>
    <property type="molecule type" value="Genomic_DNA"/>
</dbReference>
<keyword evidence="1" id="KW-0732">Signal</keyword>
<gene>
    <name evidence="3" type="ORF">DKW60_19815</name>
</gene>
<dbReference type="InterPro" id="IPR018637">
    <property type="entry name" value="DUF2059"/>
</dbReference>
<organism evidence="3 4">
    <name type="scientific">Leucothrix pacifica</name>
    <dbReference type="NCBI Taxonomy" id="1247513"/>
    <lineage>
        <taxon>Bacteria</taxon>
        <taxon>Pseudomonadati</taxon>
        <taxon>Pseudomonadota</taxon>
        <taxon>Gammaproteobacteria</taxon>
        <taxon>Thiotrichales</taxon>
        <taxon>Thiotrichaceae</taxon>
        <taxon>Leucothrix</taxon>
    </lineage>
</organism>
<feature type="chain" id="PRO_5016346023" description="DUF2059 domain-containing protein" evidence="1">
    <location>
        <begin position="24"/>
        <end position="177"/>
    </location>
</feature>
<evidence type="ECO:0000256" key="1">
    <source>
        <dbReference type="SAM" id="SignalP"/>
    </source>
</evidence>
<feature type="domain" description="DUF2059" evidence="2">
    <location>
        <begin position="91"/>
        <end position="135"/>
    </location>
</feature>
<proteinExistence type="predicted"/>
<comment type="caution">
    <text evidence="3">The sequence shown here is derived from an EMBL/GenBank/DDBJ whole genome shotgun (WGS) entry which is preliminary data.</text>
</comment>
<dbReference type="Pfam" id="PF09832">
    <property type="entry name" value="DUF2059"/>
    <property type="match status" value="1"/>
</dbReference>
<protein>
    <recommendedName>
        <fullName evidence="2">DUF2059 domain-containing protein</fullName>
    </recommendedName>
</protein>
<feature type="signal peptide" evidence="1">
    <location>
        <begin position="1"/>
        <end position="23"/>
    </location>
</feature>